<dbReference type="Pfam" id="PF12833">
    <property type="entry name" value="HTH_18"/>
    <property type="match status" value="1"/>
</dbReference>
<keyword evidence="2" id="KW-0238">DNA-binding</keyword>
<dbReference type="EMBL" id="DPIY01000010">
    <property type="protein sequence ID" value="HCT57651.1"/>
    <property type="molecule type" value="Genomic_DNA"/>
</dbReference>
<dbReference type="PANTHER" id="PTHR47894:SF1">
    <property type="entry name" value="HTH-TYPE TRANSCRIPTIONAL REGULATOR VQSM"/>
    <property type="match status" value="1"/>
</dbReference>
<dbReference type="InterPro" id="IPR009057">
    <property type="entry name" value="Homeodomain-like_sf"/>
</dbReference>
<dbReference type="SUPFAM" id="SSF46689">
    <property type="entry name" value="Homeodomain-like"/>
    <property type="match status" value="1"/>
</dbReference>
<proteinExistence type="predicted"/>
<dbReference type="AlphaFoldDB" id="A0A3D4V971"/>
<evidence type="ECO:0000256" key="3">
    <source>
        <dbReference type="ARBA" id="ARBA00023163"/>
    </source>
</evidence>
<evidence type="ECO:0000256" key="2">
    <source>
        <dbReference type="ARBA" id="ARBA00023125"/>
    </source>
</evidence>
<reference evidence="5 6" key="1">
    <citation type="journal article" date="2018" name="Nat. Biotechnol.">
        <title>A standardized bacterial taxonomy based on genome phylogeny substantially revises the tree of life.</title>
        <authorList>
            <person name="Parks D.H."/>
            <person name="Chuvochina M."/>
            <person name="Waite D.W."/>
            <person name="Rinke C."/>
            <person name="Skarshewski A."/>
            <person name="Chaumeil P.A."/>
            <person name="Hugenholtz P."/>
        </authorList>
    </citation>
    <scope>NUCLEOTIDE SEQUENCE [LARGE SCALE GENOMIC DNA]</scope>
    <source>
        <strain evidence="5">UBA8844</strain>
    </source>
</reference>
<organism evidence="5 6">
    <name type="scientific">Gemmatimonas aurantiaca</name>
    <dbReference type="NCBI Taxonomy" id="173480"/>
    <lineage>
        <taxon>Bacteria</taxon>
        <taxon>Pseudomonadati</taxon>
        <taxon>Gemmatimonadota</taxon>
        <taxon>Gemmatimonadia</taxon>
        <taxon>Gemmatimonadales</taxon>
        <taxon>Gemmatimonadaceae</taxon>
        <taxon>Gemmatimonas</taxon>
    </lineage>
</organism>
<evidence type="ECO:0000313" key="6">
    <source>
        <dbReference type="Proteomes" id="UP000264071"/>
    </source>
</evidence>
<name>A0A3D4V971_9BACT</name>
<gene>
    <name evidence="5" type="ORF">DGD08_10670</name>
</gene>
<protein>
    <submittedName>
        <fullName evidence="5">AraC family transcriptional regulator</fullName>
    </submittedName>
</protein>
<dbReference type="InterPro" id="IPR032687">
    <property type="entry name" value="AraC-type_N"/>
</dbReference>
<dbReference type="GO" id="GO:0000976">
    <property type="term" value="F:transcription cis-regulatory region binding"/>
    <property type="evidence" value="ECO:0007669"/>
    <property type="project" value="TreeGrafter"/>
</dbReference>
<dbReference type="PANTHER" id="PTHR47894">
    <property type="entry name" value="HTH-TYPE TRANSCRIPTIONAL REGULATOR GADX"/>
    <property type="match status" value="1"/>
</dbReference>
<dbReference type="OMA" id="RYHFSAY"/>
<accession>A0A3D4V971</accession>
<dbReference type="Gene3D" id="1.10.10.60">
    <property type="entry name" value="Homeodomain-like"/>
    <property type="match status" value="1"/>
</dbReference>
<dbReference type="GO" id="GO:0005829">
    <property type="term" value="C:cytosol"/>
    <property type="evidence" value="ECO:0007669"/>
    <property type="project" value="TreeGrafter"/>
</dbReference>
<dbReference type="Proteomes" id="UP000264071">
    <property type="component" value="Unassembled WGS sequence"/>
</dbReference>
<sequence>MILSPARSPVLPSALAAATMSVGYTEGFLDYAVERGCSRPSLLRVAGLDAAWFTGASHADRRVPLAGHLALVRQAALLLNDPAVALHWGEAVACAQISVVGAVGSASGTVADAFQQLNRYARLSFDFGEAPGVDRYGFERRREGIWMFDTRPHVASTIELTEATFARFAGGMRARAGHQVLRAVSLTYAPPAHEAIYTEVFGVPVQFGADRNALLLDPSWWEHTLAPTPRTTYRILTTHADEQLEVLQRTQGCRGRVEAVLRARLPEGQVSMPAVASALAMSRQTLLRNLQAEGTTFAQVVAELRESLAMHYLTERGATVQQTAALLGFSEPAAFSRAFKRWTGQSPRAVVGGARDDMRQAPVPARA</sequence>
<dbReference type="GO" id="GO:0003700">
    <property type="term" value="F:DNA-binding transcription factor activity"/>
    <property type="evidence" value="ECO:0007669"/>
    <property type="project" value="InterPro"/>
</dbReference>
<feature type="domain" description="HTH araC/xylS-type" evidence="4">
    <location>
        <begin position="255"/>
        <end position="353"/>
    </location>
</feature>
<keyword evidence="1" id="KW-0805">Transcription regulation</keyword>
<comment type="caution">
    <text evidence="5">The sequence shown here is derived from an EMBL/GenBank/DDBJ whole genome shotgun (WGS) entry which is preliminary data.</text>
</comment>
<evidence type="ECO:0000313" key="5">
    <source>
        <dbReference type="EMBL" id="HCT57651.1"/>
    </source>
</evidence>
<evidence type="ECO:0000256" key="1">
    <source>
        <dbReference type="ARBA" id="ARBA00023015"/>
    </source>
</evidence>
<keyword evidence="3" id="KW-0804">Transcription</keyword>
<dbReference type="Pfam" id="PF12625">
    <property type="entry name" value="Arabinose_bd"/>
    <property type="match status" value="1"/>
</dbReference>
<dbReference type="PROSITE" id="PS01124">
    <property type="entry name" value="HTH_ARAC_FAMILY_2"/>
    <property type="match status" value="1"/>
</dbReference>
<dbReference type="InterPro" id="IPR018060">
    <property type="entry name" value="HTH_AraC"/>
</dbReference>
<evidence type="ECO:0000259" key="4">
    <source>
        <dbReference type="PROSITE" id="PS01124"/>
    </source>
</evidence>
<dbReference type="SMART" id="SM00342">
    <property type="entry name" value="HTH_ARAC"/>
    <property type="match status" value="1"/>
</dbReference>